<dbReference type="STRING" id="78410.A0A0N8H7Z3"/>
<evidence type="ECO:0000313" key="3">
    <source>
        <dbReference type="EMBL" id="KPM43132.1"/>
    </source>
</evidence>
<sequence length="405" mass="44606">MHPQPALITLCGILHSVAALLSPLPTEFRNATAKWAYLSYENPSYAVLPGLFNRSIFSSQVESTTSDTLIAEDLEYLNSTDFVAYDLKFFDLVGPDAQIRRLHDLPFQTHEAPCYNPSANQVFFIEWGPPGGDDGTHDWQYILDVKTNELRKIQTKPPLYNVHGCVFHDGAYYVVTDGGHNETASLNKINPDTLEVTRLLNNVYGVPFQGLNDIEVDKDGNFWITDDHYGWGRGIVEFTPPQLSTVYFVNKTTLRPRPFYVTTGQANGIALYQGEDGKDTVYISDTAAVSPDKQHTERPYYPRTLTAIDVSYPGPLTSAPTLVSVPISFVYDGIRVSKNGWVFAGAGNGIDVLDPRTGLALGTIRVGGGNFVAVNSALGHNELWIVGSGGIWHVTGLRETLARGF</sequence>
<dbReference type="EMBL" id="LKCW01000037">
    <property type="protein sequence ID" value="KPM43132.1"/>
    <property type="molecule type" value="Genomic_DNA"/>
</dbReference>
<dbReference type="AlphaFoldDB" id="A0A0N8H7Z3"/>
<dbReference type="Gene3D" id="2.120.10.30">
    <property type="entry name" value="TolB, C-terminal domain"/>
    <property type="match status" value="1"/>
</dbReference>
<feature type="domain" description="SMP-30/Gluconolactonase/LRE-like region" evidence="2">
    <location>
        <begin position="145"/>
        <end position="381"/>
    </location>
</feature>
<comment type="caution">
    <text evidence="3">The sequence shown here is derived from an EMBL/GenBank/DDBJ whole genome shotgun (WGS) entry which is preliminary data.</text>
</comment>
<dbReference type="PANTHER" id="PTHR47064:SF2">
    <property type="entry name" value="SMP-30_GLUCONOLACTONASE_LRE-LIKE REGION DOMAIN-CONTAINING PROTEIN-RELATED"/>
    <property type="match status" value="1"/>
</dbReference>
<keyword evidence="4" id="KW-1185">Reference proteome</keyword>
<dbReference type="OrthoDB" id="423498at2759"/>
<name>A0A0N8H7Z3_9HYPO</name>
<gene>
    <name evidence="3" type="ORF">AK830_g3381</name>
</gene>
<feature type="signal peptide" evidence="1">
    <location>
        <begin position="1"/>
        <end position="19"/>
    </location>
</feature>
<evidence type="ECO:0000259" key="2">
    <source>
        <dbReference type="Pfam" id="PF08450"/>
    </source>
</evidence>
<dbReference type="InterPro" id="IPR052988">
    <property type="entry name" value="Oryzine_lactonohydrolase"/>
</dbReference>
<accession>A0A0N8H7Z3</accession>
<dbReference type="SUPFAM" id="SSF63829">
    <property type="entry name" value="Calcium-dependent phosphotriesterase"/>
    <property type="match status" value="1"/>
</dbReference>
<keyword evidence="1" id="KW-0732">Signal</keyword>
<dbReference type="Pfam" id="PF08450">
    <property type="entry name" value="SGL"/>
    <property type="match status" value="1"/>
</dbReference>
<feature type="chain" id="PRO_5006026234" description="SMP-30/Gluconolactonase/LRE-like region domain-containing protein" evidence="1">
    <location>
        <begin position="20"/>
        <end position="405"/>
    </location>
</feature>
<dbReference type="PANTHER" id="PTHR47064">
    <property type="entry name" value="PUTATIVE (AFU_ORTHOLOGUE AFUA_1G08990)-RELATED"/>
    <property type="match status" value="1"/>
</dbReference>
<organism evidence="3 4">
    <name type="scientific">Neonectria ditissima</name>
    <dbReference type="NCBI Taxonomy" id="78410"/>
    <lineage>
        <taxon>Eukaryota</taxon>
        <taxon>Fungi</taxon>
        <taxon>Dikarya</taxon>
        <taxon>Ascomycota</taxon>
        <taxon>Pezizomycotina</taxon>
        <taxon>Sordariomycetes</taxon>
        <taxon>Hypocreomycetidae</taxon>
        <taxon>Hypocreales</taxon>
        <taxon>Nectriaceae</taxon>
        <taxon>Neonectria</taxon>
    </lineage>
</organism>
<protein>
    <recommendedName>
        <fullName evidence="2">SMP-30/Gluconolactonase/LRE-like region domain-containing protein</fullName>
    </recommendedName>
</protein>
<dbReference type="InterPro" id="IPR011042">
    <property type="entry name" value="6-blade_b-propeller_TolB-like"/>
</dbReference>
<dbReference type="InterPro" id="IPR013658">
    <property type="entry name" value="SGL"/>
</dbReference>
<dbReference type="Proteomes" id="UP000050424">
    <property type="component" value="Unassembled WGS sequence"/>
</dbReference>
<proteinExistence type="predicted"/>
<evidence type="ECO:0000256" key="1">
    <source>
        <dbReference type="SAM" id="SignalP"/>
    </source>
</evidence>
<reference evidence="3 4" key="1">
    <citation type="submission" date="2015-09" db="EMBL/GenBank/DDBJ databases">
        <title>Draft genome of a European isolate of the apple canker pathogen Neonectria ditissima.</title>
        <authorList>
            <person name="Gomez-Cortecero A."/>
            <person name="Harrison R.J."/>
            <person name="Armitage A.D."/>
        </authorList>
    </citation>
    <scope>NUCLEOTIDE SEQUENCE [LARGE SCALE GENOMIC DNA]</scope>
    <source>
        <strain evidence="3 4">R09/05</strain>
    </source>
</reference>
<evidence type="ECO:0000313" key="4">
    <source>
        <dbReference type="Proteomes" id="UP000050424"/>
    </source>
</evidence>